<dbReference type="InParanoid" id="A0A409WEC4"/>
<proteinExistence type="predicted"/>
<keyword evidence="3" id="KW-1185">Reference proteome</keyword>
<name>A0A409WEC4_9AGAR</name>
<keyword evidence="1" id="KW-0812">Transmembrane</keyword>
<evidence type="ECO:0000313" key="3">
    <source>
        <dbReference type="Proteomes" id="UP000284706"/>
    </source>
</evidence>
<evidence type="ECO:0000256" key="1">
    <source>
        <dbReference type="SAM" id="Phobius"/>
    </source>
</evidence>
<keyword evidence="1" id="KW-1133">Transmembrane helix</keyword>
<feature type="transmembrane region" description="Helical" evidence="1">
    <location>
        <begin position="44"/>
        <end position="60"/>
    </location>
</feature>
<protein>
    <submittedName>
        <fullName evidence="2">Uncharacterized protein</fullName>
    </submittedName>
</protein>
<organism evidence="2 3">
    <name type="scientific">Gymnopilus dilepis</name>
    <dbReference type="NCBI Taxonomy" id="231916"/>
    <lineage>
        <taxon>Eukaryota</taxon>
        <taxon>Fungi</taxon>
        <taxon>Dikarya</taxon>
        <taxon>Basidiomycota</taxon>
        <taxon>Agaricomycotina</taxon>
        <taxon>Agaricomycetes</taxon>
        <taxon>Agaricomycetidae</taxon>
        <taxon>Agaricales</taxon>
        <taxon>Agaricineae</taxon>
        <taxon>Hymenogastraceae</taxon>
        <taxon>Gymnopilus</taxon>
    </lineage>
</organism>
<evidence type="ECO:0000313" key="2">
    <source>
        <dbReference type="EMBL" id="PPQ76846.1"/>
    </source>
</evidence>
<gene>
    <name evidence="2" type="ORF">CVT26_002302</name>
</gene>
<dbReference type="AlphaFoldDB" id="A0A409WEC4"/>
<dbReference type="Proteomes" id="UP000284706">
    <property type="component" value="Unassembled WGS sequence"/>
</dbReference>
<keyword evidence="1" id="KW-0472">Membrane</keyword>
<comment type="caution">
    <text evidence="2">The sequence shown here is derived from an EMBL/GenBank/DDBJ whole genome shotgun (WGS) entry which is preliminary data.</text>
</comment>
<reference evidence="2 3" key="1">
    <citation type="journal article" date="2018" name="Evol. Lett.">
        <title>Horizontal gene cluster transfer increased hallucinogenic mushroom diversity.</title>
        <authorList>
            <person name="Reynolds H.T."/>
            <person name="Vijayakumar V."/>
            <person name="Gluck-Thaler E."/>
            <person name="Korotkin H.B."/>
            <person name="Matheny P.B."/>
            <person name="Slot J.C."/>
        </authorList>
    </citation>
    <scope>NUCLEOTIDE SEQUENCE [LARGE SCALE GENOMIC DNA]</scope>
    <source>
        <strain evidence="2 3">SRW20</strain>
    </source>
</reference>
<dbReference type="EMBL" id="NHYE01005113">
    <property type="protein sequence ID" value="PPQ76846.1"/>
    <property type="molecule type" value="Genomic_DNA"/>
</dbReference>
<sequence length="77" mass="9398">MPYQWQWLFSLLQGQKKERREKTWSEVGIVLKIIKKVDEPYLDIWFIAANMRIMISLSAGRRRRRQTKTSDQQFRVL</sequence>
<accession>A0A409WEC4</accession>